<feature type="region of interest" description="Disordered" evidence="1">
    <location>
        <begin position="57"/>
        <end position="81"/>
    </location>
</feature>
<dbReference type="RefSeq" id="WP_237378678.1">
    <property type="nucleotide sequence ID" value="NZ_CP071793.1"/>
</dbReference>
<proteinExistence type="predicted"/>
<keyword evidence="3" id="KW-1185">Reference proteome</keyword>
<dbReference type="EMBL" id="CP071793">
    <property type="protein sequence ID" value="QTD49032.1"/>
    <property type="molecule type" value="Genomic_DNA"/>
</dbReference>
<reference evidence="2" key="1">
    <citation type="submission" date="2021-03" db="EMBL/GenBank/DDBJ databases">
        <title>Acanthopleuribacteraceae sp. M133.</title>
        <authorList>
            <person name="Wang G."/>
        </authorList>
    </citation>
    <scope>NUCLEOTIDE SEQUENCE</scope>
    <source>
        <strain evidence="2">M133</strain>
    </source>
</reference>
<evidence type="ECO:0000313" key="3">
    <source>
        <dbReference type="Proteomes" id="UP000663929"/>
    </source>
</evidence>
<dbReference type="KEGG" id="scor:J3U87_25890"/>
<name>A0A8A4TIQ9_SULCO</name>
<dbReference type="Proteomes" id="UP000663929">
    <property type="component" value="Chromosome"/>
</dbReference>
<feature type="compositionally biased region" description="Basic and acidic residues" evidence="1">
    <location>
        <begin position="67"/>
        <end position="81"/>
    </location>
</feature>
<evidence type="ECO:0000256" key="1">
    <source>
        <dbReference type="SAM" id="MobiDB-lite"/>
    </source>
</evidence>
<gene>
    <name evidence="2" type="ORF">J3U87_25890</name>
</gene>
<sequence length="81" mass="8753">MMKRFSGAEFIKVPDRAGLPGETPRVPHAPKNFTLAAGHSGGEPVYRHGAASAYPQAGRLEGAVEPWHIETGDREKKEDAD</sequence>
<dbReference type="AlphaFoldDB" id="A0A8A4TIQ9"/>
<evidence type="ECO:0000313" key="2">
    <source>
        <dbReference type="EMBL" id="QTD49032.1"/>
    </source>
</evidence>
<accession>A0A8A4TIQ9</accession>
<organism evidence="2 3">
    <name type="scientific">Sulfidibacter corallicola</name>
    <dbReference type="NCBI Taxonomy" id="2818388"/>
    <lineage>
        <taxon>Bacteria</taxon>
        <taxon>Pseudomonadati</taxon>
        <taxon>Acidobacteriota</taxon>
        <taxon>Holophagae</taxon>
        <taxon>Acanthopleuribacterales</taxon>
        <taxon>Acanthopleuribacteraceae</taxon>
        <taxon>Sulfidibacter</taxon>
    </lineage>
</organism>
<protein>
    <submittedName>
        <fullName evidence="2">Uncharacterized protein</fullName>
    </submittedName>
</protein>